<evidence type="ECO:0000256" key="4">
    <source>
        <dbReference type="ARBA" id="ARBA00022833"/>
    </source>
</evidence>
<dbReference type="Proteomes" id="UP001501563">
    <property type="component" value="Unassembled WGS sequence"/>
</dbReference>
<organism evidence="7 8">
    <name type="scientific">Streptomyces lannensis</name>
    <dbReference type="NCBI Taxonomy" id="766498"/>
    <lineage>
        <taxon>Bacteria</taxon>
        <taxon>Bacillati</taxon>
        <taxon>Actinomycetota</taxon>
        <taxon>Actinomycetes</taxon>
        <taxon>Kitasatosporales</taxon>
        <taxon>Streptomycetaceae</taxon>
        <taxon>Streptomyces</taxon>
    </lineage>
</organism>
<evidence type="ECO:0000256" key="5">
    <source>
        <dbReference type="SAM" id="MobiDB-lite"/>
    </source>
</evidence>
<dbReference type="Pfam" id="PF00383">
    <property type="entry name" value="dCMP_cyt_deam_1"/>
    <property type="match status" value="1"/>
</dbReference>
<evidence type="ECO:0000259" key="6">
    <source>
        <dbReference type="PROSITE" id="PS51747"/>
    </source>
</evidence>
<sequence length="186" mass="19992">MSATPGRTALTADAAGRDVSGDRAPAADIRLQNFLARANVAWHPTKAEKMTTQTHPVDRELIQAAAHIARTRCQGDNHTMAAAARSADGRIITAVNAYHFTGGPCAELVLIGAAAAQGAYELDTIVAVGDRDRGVVPPCGRCRQVLLDYFPALKVIVGEDDHIRTVHITDLLPESYIWADHQFEAE</sequence>
<dbReference type="InterPro" id="IPR016193">
    <property type="entry name" value="Cytidine_deaminase-like"/>
</dbReference>
<dbReference type="InterPro" id="IPR002125">
    <property type="entry name" value="CMP_dCMP_dom"/>
</dbReference>
<dbReference type="PROSITE" id="PS00903">
    <property type="entry name" value="CYT_DCMP_DEAMINASES_1"/>
    <property type="match status" value="1"/>
</dbReference>
<dbReference type="SUPFAM" id="SSF53927">
    <property type="entry name" value="Cytidine deaminase-like"/>
    <property type="match status" value="1"/>
</dbReference>
<dbReference type="InterPro" id="IPR016192">
    <property type="entry name" value="APOBEC/CMP_deaminase_Zn-bd"/>
</dbReference>
<evidence type="ECO:0000256" key="2">
    <source>
        <dbReference type="ARBA" id="ARBA00022723"/>
    </source>
</evidence>
<dbReference type="InterPro" id="IPR050202">
    <property type="entry name" value="Cyt/Deoxycyt_deaminase"/>
</dbReference>
<proteinExistence type="inferred from homology"/>
<dbReference type="CDD" id="cd01283">
    <property type="entry name" value="cytidine_deaminase"/>
    <property type="match status" value="1"/>
</dbReference>
<feature type="domain" description="CMP/dCMP-type deaminase" evidence="6">
    <location>
        <begin position="55"/>
        <end position="179"/>
    </location>
</feature>
<dbReference type="EMBL" id="BAAAZA010000023">
    <property type="protein sequence ID" value="GAA3887683.1"/>
    <property type="molecule type" value="Genomic_DNA"/>
</dbReference>
<dbReference type="PANTHER" id="PTHR11644">
    <property type="entry name" value="CYTIDINE DEAMINASE"/>
    <property type="match status" value="1"/>
</dbReference>
<dbReference type="PANTHER" id="PTHR11644:SF2">
    <property type="entry name" value="CYTIDINE DEAMINASE"/>
    <property type="match status" value="1"/>
</dbReference>
<evidence type="ECO:0000313" key="8">
    <source>
        <dbReference type="Proteomes" id="UP001501563"/>
    </source>
</evidence>
<evidence type="ECO:0000256" key="3">
    <source>
        <dbReference type="ARBA" id="ARBA00022801"/>
    </source>
</evidence>
<evidence type="ECO:0000313" key="7">
    <source>
        <dbReference type="EMBL" id="GAA3887683.1"/>
    </source>
</evidence>
<comment type="caution">
    <text evidence="7">The sequence shown here is derived from an EMBL/GenBank/DDBJ whole genome shotgun (WGS) entry which is preliminary data.</text>
</comment>
<gene>
    <name evidence="7" type="ORF">GCM10022207_63820</name>
</gene>
<accession>A0ABP7KUM0</accession>
<evidence type="ECO:0000256" key="1">
    <source>
        <dbReference type="ARBA" id="ARBA00006576"/>
    </source>
</evidence>
<keyword evidence="3" id="KW-0378">Hydrolase</keyword>
<feature type="region of interest" description="Disordered" evidence="5">
    <location>
        <begin position="1"/>
        <end position="21"/>
    </location>
</feature>
<name>A0ABP7KUM0_9ACTN</name>
<keyword evidence="2" id="KW-0479">Metal-binding</keyword>
<reference evidence="8" key="1">
    <citation type="journal article" date="2019" name="Int. J. Syst. Evol. Microbiol.">
        <title>The Global Catalogue of Microorganisms (GCM) 10K type strain sequencing project: providing services to taxonomists for standard genome sequencing and annotation.</title>
        <authorList>
            <consortium name="The Broad Institute Genomics Platform"/>
            <consortium name="The Broad Institute Genome Sequencing Center for Infectious Disease"/>
            <person name="Wu L."/>
            <person name="Ma J."/>
        </authorList>
    </citation>
    <scope>NUCLEOTIDE SEQUENCE [LARGE SCALE GENOMIC DNA]</scope>
    <source>
        <strain evidence="8">JCM 16578</strain>
    </source>
</reference>
<keyword evidence="8" id="KW-1185">Reference proteome</keyword>
<dbReference type="PROSITE" id="PS51747">
    <property type="entry name" value="CYT_DCMP_DEAMINASES_2"/>
    <property type="match status" value="1"/>
</dbReference>
<dbReference type="Gene3D" id="3.40.140.10">
    <property type="entry name" value="Cytidine Deaminase, domain 2"/>
    <property type="match status" value="1"/>
</dbReference>
<protein>
    <recommendedName>
        <fullName evidence="6">CMP/dCMP-type deaminase domain-containing protein</fullName>
    </recommendedName>
</protein>
<comment type="similarity">
    <text evidence="1">Belongs to the cytidine and deoxycytidylate deaminase family.</text>
</comment>
<keyword evidence="4" id="KW-0862">Zinc</keyword>